<dbReference type="InterPro" id="IPR000182">
    <property type="entry name" value="GNAT_dom"/>
</dbReference>
<reference evidence="2 5" key="2">
    <citation type="submission" date="2021-03" db="EMBL/GenBank/DDBJ databases">
        <title>Whole genome shotgun sequence of Salinispora arenicola NBRC 105043.</title>
        <authorList>
            <person name="Komaki H."/>
            <person name="Tamura T."/>
        </authorList>
    </citation>
    <scope>NUCLEOTIDE SEQUENCE [LARGE SCALE GENOMIC DNA]</scope>
    <source>
        <strain evidence="2 5">NBRC 105043</strain>
    </source>
</reference>
<gene>
    <name evidence="3" type="ORF">FB564_4894</name>
    <name evidence="2" type="ORF">Sar04_02000</name>
</gene>
<name>A0A542XUX9_SALAC</name>
<evidence type="ECO:0000313" key="2">
    <source>
        <dbReference type="EMBL" id="GIM81405.1"/>
    </source>
</evidence>
<dbReference type="Proteomes" id="UP000315983">
    <property type="component" value="Unassembled WGS sequence"/>
</dbReference>
<dbReference type="GeneID" id="93774008"/>
<dbReference type="Proteomes" id="UP000677457">
    <property type="component" value="Unassembled WGS sequence"/>
</dbReference>
<dbReference type="InterPro" id="IPR053144">
    <property type="entry name" value="Acetyltransferase_Butenolide"/>
</dbReference>
<protein>
    <submittedName>
        <fullName evidence="3">Acetyltransferase (GNAT) family protein</fullName>
    </submittedName>
    <submittedName>
        <fullName evidence="2">N-acetyltransferase</fullName>
    </submittedName>
</protein>
<keyword evidence="5" id="KW-1185">Reference proteome</keyword>
<sequence>MFTLTREDGYLVSTDPERLDLDRVHHWLTTDTYWAREWDRATVQRAFATSIGFGVYRPVDGCQVAVARAVTDRATFAWICDVYVDRAERGHGLGTWLSGAVRDQLTEFGIHKILLDTDNAHGVYAKVGFVPLQQPDRWMQLDQQGGPG</sequence>
<dbReference type="PROSITE" id="PS51186">
    <property type="entry name" value="GNAT"/>
    <property type="match status" value="1"/>
</dbReference>
<dbReference type="GO" id="GO:0016747">
    <property type="term" value="F:acyltransferase activity, transferring groups other than amino-acyl groups"/>
    <property type="evidence" value="ECO:0007669"/>
    <property type="project" value="InterPro"/>
</dbReference>
<dbReference type="Gene3D" id="3.40.630.30">
    <property type="match status" value="1"/>
</dbReference>
<dbReference type="InterPro" id="IPR016181">
    <property type="entry name" value="Acyl_CoA_acyltransferase"/>
</dbReference>
<evidence type="ECO:0000313" key="3">
    <source>
        <dbReference type="EMBL" id="TQL39626.1"/>
    </source>
</evidence>
<dbReference type="Pfam" id="PF00583">
    <property type="entry name" value="Acetyltransf_1"/>
    <property type="match status" value="1"/>
</dbReference>
<dbReference type="RefSeq" id="WP_016811622.1">
    <property type="nucleotide sequence ID" value="NZ_BOQM01000001.1"/>
</dbReference>
<dbReference type="EMBL" id="BOQM01000001">
    <property type="protein sequence ID" value="GIM81405.1"/>
    <property type="molecule type" value="Genomic_DNA"/>
</dbReference>
<dbReference type="CDD" id="cd04301">
    <property type="entry name" value="NAT_SF"/>
    <property type="match status" value="1"/>
</dbReference>
<dbReference type="PANTHER" id="PTHR43233:SF1">
    <property type="entry name" value="FAMILY N-ACETYLTRANSFERASE, PUTATIVE (AFU_ORTHOLOGUE AFUA_6G03350)-RELATED"/>
    <property type="match status" value="1"/>
</dbReference>
<evidence type="ECO:0000259" key="1">
    <source>
        <dbReference type="PROSITE" id="PS51186"/>
    </source>
</evidence>
<reference evidence="3 4" key="1">
    <citation type="submission" date="2019-06" db="EMBL/GenBank/DDBJ databases">
        <title>Sequencing the genomes of 1000 actinobacteria strains.</title>
        <authorList>
            <person name="Klenk H.-P."/>
        </authorList>
    </citation>
    <scope>NUCLEOTIDE SEQUENCE [LARGE SCALE GENOMIC DNA]</scope>
    <source>
        <strain evidence="3 4">DSM 44819</strain>
    </source>
</reference>
<accession>A0A542XUX9</accession>
<keyword evidence="3" id="KW-0808">Transferase</keyword>
<dbReference type="SUPFAM" id="SSF55729">
    <property type="entry name" value="Acyl-CoA N-acyltransferases (Nat)"/>
    <property type="match status" value="1"/>
</dbReference>
<organism evidence="3 4">
    <name type="scientific">Salinispora arenicola</name>
    <dbReference type="NCBI Taxonomy" id="168697"/>
    <lineage>
        <taxon>Bacteria</taxon>
        <taxon>Bacillati</taxon>
        <taxon>Actinomycetota</taxon>
        <taxon>Actinomycetes</taxon>
        <taxon>Micromonosporales</taxon>
        <taxon>Micromonosporaceae</taxon>
        <taxon>Salinispora</taxon>
    </lineage>
</organism>
<evidence type="ECO:0000313" key="5">
    <source>
        <dbReference type="Proteomes" id="UP000677457"/>
    </source>
</evidence>
<proteinExistence type="predicted"/>
<comment type="caution">
    <text evidence="3">The sequence shown here is derived from an EMBL/GenBank/DDBJ whole genome shotgun (WGS) entry which is preliminary data.</text>
</comment>
<dbReference type="EMBL" id="VFOL01000001">
    <property type="protein sequence ID" value="TQL39626.1"/>
    <property type="molecule type" value="Genomic_DNA"/>
</dbReference>
<dbReference type="PANTHER" id="PTHR43233">
    <property type="entry name" value="FAMILY N-ACETYLTRANSFERASE, PUTATIVE (AFU_ORTHOLOGUE AFUA_6G03350)-RELATED"/>
    <property type="match status" value="1"/>
</dbReference>
<feature type="domain" description="N-acetyltransferase" evidence="1">
    <location>
        <begin position="10"/>
        <end position="144"/>
    </location>
</feature>
<dbReference type="AlphaFoldDB" id="A0A542XUX9"/>
<evidence type="ECO:0000313" key="4">
    <source>
        <dbReference type="Proteomes" id="UP000315983"/>
    </source>
</evidence>